<dbReference type="InterPro" id="IPR036812">
    <property type="entry name" value="NAD(P)_OxRdtase_dom_sf"/>
</dbReference>
<keyword evidence="1" id="KW-0560">Oxidoreductase</keyword>
<dbReference type="RefSeq" id="WP_225688633.1">
    <property type="nucleotide sequence ID" value="NZ_JAERSE020000003.1"/>
</dbReference>
<protein>
    <submittedName>
        <fullName evidence="3">Aldo/keto reductase</fullName>
    </submittedName>
</protein>
<dbReference type="EMBL" id="JAERSE020000003">
    <property type="protein sequence ID" value="MCA6067720.1"/>
    <property type="molecule type" value="Genomic_DNA"/>
</dbReference>
<name>A0ABS8A1P4_9FLAO</name>
<comment type="caution">
    <text evidence="3">The sequence shown here is derived from an EMBL/GenBank/DDBJ whole genome shotgun (WGS) entry which is preliminary data.</text>
</comment>
<dbReference type="Proteomes" id="UP000618240">
    <property type="component" value="Unassembled WGS sequence"/>
</dbReference>
<evidence type="ECO:0000313" key="3">
    <source>
        <dbReference type="EMBL" id="MCA6067720.1"/>
    </source>
</evidence>
<feature type="domain" description="NADP-dependent oxidoreductase" evidence="2">
    <location>
        <begin position="3"/>
        <end position="63"/>
    </location>
</feature>
<evidence type="ECO:0000259" key="2">
    <source>
        <dbReference type="Pfam" id="PF00248"/>
    </source>
</evidence>
<dbReference type="PANTHER" id="PTHR43364">
    <property type="entry name" value="NADH-SPECIFIC METHYLGLYOXAL REDUCTASE-RELATED"/>
    <property type="match status" value="1"/>
</dbReference>
<dbReference type="Pfam" id="PF00248">
    <property type="entry name" value="Aldo_ket_red"/>
    <property type="match status" value="1"/>
</dbReference>
<sequence>MQQNIQAIAEKHGATTAQVALAWLLRRSANTLLIPGTRSLAHLQENMAAVQVKLTDEEFSLLSKSF</sequence>
<proteinExistence type="predicted"/>
<dbReference type="InterPro" id="IPR023210">
    <property type="entry name" value="NADP_OxRdtase_dom"/>
</dbReference>
<dbReference type="SUPFAM" id="SSF51430">
    <property type="entry name" value="NAD(P)-linked oxidoreductase"/>
    <property type="match status" value="1"/>
</dbReference>
<evidence type="ECO:0000256" key="1">
    <source>
        <dbReference type="ARBA" id="ARBA00023002"/>
    </source>
</evidence>
<evidence type="ECO:0000313" key="4">
    <source>
        <dbReference type="Proteomes" id="UP000618240"/>
    </source>
</evidence>
<accession>A0ABS8A1P4</accession>
<reference evidence="3 4" key="1">
    <citation type="submission" date="2021-09" db="EMBL/GenBank/DDBJ databases">
        <title>Genome sequencing and assembly of Chryseobacterium sp. RG1.</title>
        <authorList>
            <person name="Chhetri G."/>
        </authorList>
    </citation>
    <scope>NUCLEOTIDE SEQUENCE [LARGE SCALE GENOMIC DNA]</scope>
    <source>
        <strain evidence="3 4">RG1</strain>
    </source>
</reference>
<organism evidence="3 4">
    <name type="scientific">Chryseobacterium tagetis</name>
    <dbReference type="NCBI Taxonomy" id="2801334"/>
    <lineage>
        <taxon>Bacteria</taxon>
        <taxon>Pseudomonadati</taxon>
        <taxon>Bacteroidota</taxon>
        <taxon>Flavobacteriia</taxon>
        <taxon>Flavobacteriales</taxon>
        <taxon>Weeksellaceae</taxon>
        <taxon>Chryseobacterium group</taxon>
        <taxon>Chryseobacterium</taxon>
    </lineage>
</organism>
<gene>
    <name evidence="3" type="ORF">JI747_011060</name>
</gene>
<dbReference type="Gene3D" id="3.20.20.100">
    <property type="entry name" value="NADP-dependent oxidoreductase domain"/>
    <property type="match status" value="1"/>
</dbReference>
<dbReference type="PANTHER" id="PTHR43364:SF4">
    <property type="entry name" value="NAD(P)-LINKED OXIDOREDUCTASE SUPERFAMILY PROTEIN"/>
    <property type="match status" value="1"/>
</dbReference>
<dbReference type="InterPro" id="IPR050523">
    <property type="entry name" value="AKR_Detox_Biosynth"/>
</dbReference>
<keyword evidence="4" id="KW-1185">Reference proteome</keyword>